<protein>
    <submittedName>
        <fullName evidence="2">Putative ataxin-2-like protein-like isoform X3</fullName>
    </submittedName>
</protein>
<dbReference type="PANTHER" id="PTHR12854:SF7">
    <property type="entry name" value="ATAXIN-2 HOMOLOG"/>
    <property type="match status" value="1"/>
</dbReference>
<dbReference type="EMBL" id="MRZV01001344">
    <property type="protein sequence ID" value="PIK38568.1"/>
    <property type="molecule type" value="Genomic_DNA"/>
</dbReference>
<dbReference type="GO" id="GO:0034063">
    <property type="term" value="P:stress granule assembly"/>
    <property type="evidence" value="ECO:0007669"/>
    <property type="project" value="TreeGrafter"/>
</dbReference>
<feature type="domain" description="LsmAD" evidence="1">
    <location>
        <begin position="507"/>
        <end position="559"/>
    </location>
</feature>
<dbReference type="OrthoDB" id="2275718at2759"/>
<dbReference type="AlphaFoldDB" id="A0A2G8JS82"/>
<reference evidence="2 3" key="1">
    <citation type="journal article" date="2017" name="PLoS Biol.">
        <title>The sea cucumber genome provides insights into morphological evolution and visceral regeneration.</title>
        <authorList>
            <person name="Zhang X."/>
            <person name="Sun L."/>
            <person name="Yuan J."/>
            <person name="Sun Y."/>
            <person name="Gao Y."/>
            <person name="Zhang L."/>
            <person name="Li S."/>
            <person name="Dai H."/>
            <person name="Hamel J.F."/>
            <person name="Liu C."/>
            <person name="Yu Y."/>
            <person name="Liu S."/>
            <person name="Lin W."/>
            <person name="Guo K."/>
            <person name="Jin S."/>
            <person name="Xu P."/>
            <person name="Storey K.B."/>
            <person name="Huan P."/>
            <person name="Zhang T."/>
            <person name="Zhou Y."/>
            <person name="Zhang J."/>
            <person name="Lin C."/>
            <person name="Li X."/>
            <person name="Xing L."/>
            <person name="Huo D."/>
            <person name="Sun M."/>
            <person name="Wang L."/>
            <person name="Mercier A."/>
            <person name="Li F."/>
            <person name="Yang H."/>
            <person name="Xiang J."/>
        </authorList>
    </citation>
    <scope>NUCLEOTIDE SEQUENCE [LARGE SCALE GENOMIC DNA]</scope>
    <source>
        <strain evidence="2">Shaxun</strain>
        <tissue evidence="2">Muscle</tissue>
    </source>
</reference>
<dbReference type="InterPro" id="IPR045117">
    <property type="entry name" value="ATXN2-like"/>
</dbReference>
<evidence type="ECO:0000313" key="3">
    <source>
        <dbReference type="Proteomes" id="UP000230750"/>
    </source>
</evidence>
<gene>
    <name evidence="2" type="ORF">BSL78_24590</name>
</gene>
<dbReference type="Proteomes" id="UP000230750">
    <property type="component" value="Unassembled WGS sequence"/>
</dbReference>
<comment type="caution">
    <text evidence="2">The sequence shown here is derived from an EMBL/GenBank/DDBJ whole genome shotgun (WGS) entry which is preliminary data.</text>
</comment>
<evidence type="ECO:0000259" key="1">
    <source>
        <dbReference type="SMART" id="SM01272"/>
    </source>
</evidence>
<accession>A0A2G8JS82</accession>
<dbReference type="GO" id="GO:0003729">
    <property type="term" value="F:mRNA binding"/>
    <property type="evidence" value="ECO:0007669"/>
    <property type="project" value="TreeGrafter"/>
</dbReference>
<dbReference type="Pfam" id="PF06741">
    <property type="entry name" value="LsmAD"/>
    <property type="match status" value="1"/>
</dbReference>
<dbReference type="PANTHER" id="PTHR12854">
    <property type="entry name" value="ATAXIN 2-RELATED"/>
    <property type="match status" value="1"/>
</dbReference>
<evidence type="ECO:0000313" key="2">
    <source>
        <dbReference type="EMBL" id="PIK38568.1"/>
    </source>
</evidence>
<proteinExistence type="predicted"/>
<dbReference type="STRING" id="307972.A0A2G8JS82"/>
<dbReference type="SMART" id="SM01272">
    <property type="entry name" value="LsmAD"/>
    <property type="match status" value="1"/>
</dbReference>
<keyword evidence="3" id="KW-1185">Reference proteome</keyword>
<sequence length="593" mass="66842">MARWSRGDYARQRKHILRYLKKIRISKMNRTTSQVEDLPEILVVADETIFVDSEEQLVERRDAAANGNEITSVMLYRPQSLFGLTLDVSAACDVARAFDIMIAALYWCLQYQTPSDQTIPLVHFGYFGDLKQVLVDETIFVDNEKELVETPIPSTARDCSTTGKEVVLYRPRFFHGLTLDLTVACDVAQMCQAISAAPIYMDYRRITELSSPAEFFKVIGAQTQRKQSSLNTTAVSERDCFTTGKEVVLYRPRFVHGLTLDLTVACDVARMCQTISAAPIYMDYRRITEISIPAEFFKVIGAQIQIVADETVIVDSEEQSSVNTTAVSERDCSTTGKEVVLYRPRLFHGLTLDLTVACDVARMCQTISAAPIYMDYRRITELSIPAEFFKVIGAQTQIFADETVIVDSEKQSSLNTTAVSESCKQQQNDVISLGTSQVNDDEKRETEHSHAFLYDDDFVELRPPVPIRPRELVKWVGPSDVTDNGLDLDEVESWEVSDMFATNEANFGYKSTFDETMSEYTTLLVVEDTTDYVLRRERACRLADEIEAKKRADQAVQAKQPKKLLGLESGIFQGLRLDPAETDSDSDSFDKDS</sequence>
<organism evidence="2 3">
    <name type="scientific">Stichopus japonicus</name>
    <name type="common">Sea cucumber</name>
    <dbReference type="NCBI Taxonomy" id="307972"/>
    <lineage>
        <taxon>Eukaryota</taxon>
        <taxon>Metazoa</taxon>
        <taxon>Echinodermata</taxon>
        <taxon>Eleutherozoa</taxon>
        <taxon>Echinozoa</taxon>
        <taxon>Holothuroidea</taxon>
        <taxon>Aspidochirotacea</taxon>
        <taxon>Aspidochirotida</taxon>
        <taxon>Stichopodidae</taxon>
        <taxon>Apostichopus</taxon>
    </lineage>
</organism>
<dbReference type="GO" id="GO:0010494">
    <property type="term" value="C:cytoplasmic stress granule"/>
    <property type="evidence" value="ECO:0007669"/>
    <property type="project" value="TreeGrafter"/>
</dbReference>
<name>A0A2G8JS82_STIJA</name>
<dbReference type="InterPro" id="IPR009604">
    <property type="entry name" value="LsmAD_domain"/>
</dbReference>